<proteinExistence type="predicted"/>
<dbReference type="PaxDb" id="2903-EOD15170"/>
<dbReference type="GeneID" id="17261319"/>
<dbReference type="Gene3D" id="3.30.420.10">
    <property type="entry name" value="Ribonuclease H-like superfamily/Ribonuclease H"/>
    <property type="match status" value="1"/>
</dbReference>
<evidence type="ECO:0000313" key="2">
    <source>
        <dbReference type="EnsemblProtists" id="EOD15170"/>
    </source>
</evidence>
<organism evidence="2 3">
    <name type="scientific">Emiliania huxleyi (strain CCMP1516)</name>
    <dbReference type="NCBI Taxonomy" id="280463"/>
    <lineage>
        <taxon>Eukaryota</taxon>
        <taxon>Haptista</taxon>
        <taxon>Haptophyta</taxon>
        <taxon>Prymnesiophyceae</taxon>
        <taxon>Isochrysidales</taxon>
        <taxon>Noelaerhabdaceae</taxon>
        <taxon>Emiliania</taxon>
    </lineage>
</organism>
<dbReference type="SUPFAM" id="SSF53098">
    <property type="entry name" value="Ribonuclease H-like"/>
    <property type="match status" value="1"/>
</dbReference>
<dbReference type="InterPro" id="IPR036397">
    <property type="entry name" value="RNaseH_sf"/>
</dbReference>
<dbReference type="KEGG" id="ehx:EMIHUDRAFT_256478"/>
<evidence type="ECO:0000313" key="3">
    <source>
        <dbReference type="Proteomes" id="UP000013827"/>
    </source>
</evidence>
<dbReference type="Pfam" id="PF00075">
    <property type="entry name" value="RNase_H"/>
    <property type="match status" value="1"/>
</dbReference>
<protein>
    <recommendedName>
        <fullName evidence="1">RNase H type-1 domain-containing protein</fullName>
    </recommendedName>
</protein>
<reference evidence="2" key="2">
    <citation type="submission" date="2024-10" db="UniProtKB">
        <authorList>
            <consortium name="EnsemblProtists"/>
        </authorList>
    </citation>
    <scope>IDENTIFICATION</scope>
</reference>
<sequence>MYAIYSFLRTKADETETTLQPHRCLVMSDSETALKEIERAYRGRTRGETNRSALNAAVQAQIDIIQRHGGYVIFIFTEGHAGNAPNSMADAAAKAHLRSRVTSAYEMDLARHVTNRACIYMHEEEGQAD</sequence>
<dbReference type="InterPro" id="IPR012337">
    <property type="entry name" value="RNaseH-like_sf"/>
</dbReference>
<dbReference type="GO" id="GO:0004523">
    <property type="term" value="F:RNA-DNA hybrid ribonuclease activity"/>
    <property type="evidence" value="ECO:0007669"/>
    <property type="project" value="InterPro"/>
</dbReference>
<dbReference type="AlphaFoldDB" id="A0A0D3IV85"/>
<dbReference type="HOGENOM" id="CLU_1952891_0_0_1"/>
<reference evidence="3" key="1">
    <citation type="journal article" date="2013" name="Nature">
        <title>Pan genome of the phytoplankton Emiliania underpins its global distribution.</title>
        <authorList>
            <person name="Read B.A."/>
            <person name="Kegel J."/>
            <person name="Klute M.J."/>
            <person name="Kuo A."/>
            <person name="Lefebvre S.C."/>
            <person name="Maumus F."/>
            <person name="Mayer C."/>
            <person name="Miller J."/>
            <person name="Monier A."/>
            <person name="Salamov A."/>
            <person name="Young J."/>
            <person name="Aguilar M."/>
            <person name="Claverie J.M."/>
            <person name="Frickenhaus S."/>
            <person name="Gonzalez K."/>
            <person name="Herman E.K."/>
            <person name="Lin Y.C."/>
            <person name="Napier J."/>
            <person name="Ogata H."/>
            <person name="Sarno A.F."/>
            <person name="Shmutz J."/>
            <person name="Schroeder D."/>
            <person name="de Vargas C."/>
            <person name="Verret F."/>
            <person name="von Dassow P."/>
            <person name="Valentin K."/>
            <person name="Van de Peer Y."/>
            <person name="Wheeler G."/>
            <person name="Dacks J.B."/>
            <person name="Delwiche C.F."/>
            <person name="Dyhrman S.T."/>
            <person name="Glockner G."/>
            <person name="John U."/>
            <person name="Richards T."/>
            <person name="Worden A.Z."/>
            <person name="Zhang X."/>
            <person name="Grigoriev I.V."/>
            <person name="Allen A.E."/>
            <person name="Bidle K."/>
            <person name="Borodovsky M."/>
            <person name="Bowler C."/>
            <person name="Brownlee C."/>
            <person name="Cock J.M."/>
            <person name="Elias M."/>
            <person name="Gladyshev V.N."/>
            <person name="Groth M."/>
            <person name="Guda C."/>
            <person name="Hadaegh A."/>
            <person name="Iglesias-Rodriguez M.D."/>
            <person name="Jenkins J."/>
            <person name="Jones B.M."/>
            <person name="Lawson T."/>
            <person name="Leese F."/>
            <person name="Lindquist E."/>
            <person name="Lobanov A."/>
            <person name="Lomsadze A."/>
            <person name="Malik S.B."/>
            <person name="Marsh M.E."/>
            <person name="Mackinder L."/>
            <person name="Mock T."/>
            <person name="Mueller-Roeber B."/>
            <person name="Pagarete A."/>
            <person name="Parker M."/>
            <person name="Probert I."/>
            <person name="Quesneville H."/>
            <person name="Raines C."/>
            <person name="Rensing S.A."/>
            <person name="Riano-Pachon D.M."/>
            <person name="Richier S."/>
            <person name="Rokitta S."/>
            <person name="Shiraiwa Y."/>
            <person name="Soanes D.M."/>
            <person name="van der Giezen M."/>
            <person name="Wahlund T.M."/>
            <person name="Williams B."/>
            <person name="Wilson W."/>
            <person name="Wolfe G."/>
            <person name="Wurch L.L."/>
        </authorList>
    </citation>
    <scope>NUCLEOTIDE SEQUENCE</scope>
</reference>
<accession>A0A0D3IV85</accession>
<keyword evidence="3" id="KW-1185">Reference proteome</keyword>
<name>A0A0D3IV85_EMIH1</name>
<evidence type="ECO:0000259" key="1">
    <source>
        <dbReference type="Pfam" id="PF00075"/>
    </source>
</evidence>
<dbReference type="Proteomes" id="UP000013827">
    <property type="component" value="Unassembled WGS sequence"/>
</dbReference>
<dbReference type="RefSeq" id="XP_005767599.1">
    <property type="nucleotide sequence ID" value="XM_005767542.1"/>
</dbReference>
<feature type="domain" description="RNase H type-1" evidence="1">
    <location>
        <begin position="19"/>
        <end position="96"/>
    </location>
</feature>
<dbReference type="EnsemblProtists" id="EOD15170">
    <property type="protein sequence ID" value="EOD15170"/>
    <property type="gene ID" value="EMIHUDRAFT_256478"/>
</dbReference>
<dbReference type="InterPro" id="IPR002156">
    <property type="entry name" value="RNaseH_domain"/>
</dbReference>
<dbReference type="GO" id="GO:0003676">
    <property type="term" value="F:nucleic acid binding"/>
    <property type="evidence" value="ECO:0007669"/>
    <property type="project" value="InterPro"/>
</dbReference>